<evidence type="ECO:0000256" key="10">
    <source>
        <dbReference type="ARBA" id="ARBA00023065"/>
    </source>
</evidence>
<feature type="transmembrane region" description="Helical" evidence="13">
    <location>
        <begin position="193"/>
        <end position="213"/>
    </location>
</feature>
<dbReference type="OrthoDB" id="9776324at2"/>
<proteinExistence type="inferred from homology"/>
<dbReference type="InterPro" id="IPR050222">
    <property type="entry name" value="MATE_MdtK"/>
</dbReference>
<keyword evidence="6" id="KW-0050">Antiport</keyword>
<evidence type="ECO:0000256" key="7">
    <source>
        <dbReference type="ARBA" id="ARBA00022475"/>
    </source>
</evidence>
<dbReference type="NCBIfam" id="TIGR00797">
    <property type="entry name" value="matE"/>
    <property type="match status" value="1"/>
</dbReference>
<dbReference type="GO" id="GO:0042910">
    <property type="term" value="F:xenobiotic transmembrane transporter activity"/>
    <property type="evidence" value="ECO:0007669"/>
    <property type="project" value="InterPro"/>
</dbReference>
<evidence type="ECO:0000256" key="9">
    <source>
        <dbReference type="ARBA" id="ARBA00022989"/>
    </source>
</evidence>
<keyword evidence="10" id="KW-0406">Ion transport</keyword>
<feature type="transmembrane region" description="Helical" evidence="13">
    <location>
        <begin position="38"/>
        <end position="60"/>
    </location>
</feature>
<evidence type="ECO:0000256" key="13">
    <source>
        <dbReference type="SAM" id="Phobius"/>
    </source>
</evidence>
<feature type="transmembrane region" description="Helical" evidence="13">
    <location>
        <begin position="135"/>
        <end position="156"/>
    </location>
</feature>
<keyword evidence="11 13" id="KW-0472">Membrane</keyword>
<evidence type="ECO:0000256" key="6">
    <source>
        <dbReference type="ARBA" id="ARBA00022449"/>
    </source>
</evidence>
<gene>
    <name evidence="14" type="ORF">SAMN02745248_01060</name>
</gene>
<dbReference type="Proteomes" id="UP000183952">
    <property type="component" value="Unassembled WGS sequence"/>
</dbReference>
<feature type="transmembrane region" description="Helical" evidence="13">
    <location>
        <begin position="384"/>
        <end position="404"/>
    </location>
</feature>
<feature type="transmembrane region" description="Helical" evidence="13">
    <location>
        <begin position="168"/>
        <end position="187"/>
    </location>
</feature>
<keyword evidence="9 13" id="KW-1133">Transmembrane helix</keyword>
<dbReference type="PANTHER" id="PTHR43298">
    <property type="entry name" value="MULTIDRUG RESISTANCE PROTEIN NORM-RELATED"/>
    <property type="match status" value="1"/>
</dbReference>
<evidence type="ECO:0000256" key="8">
    <source>
        <dbReference type="ARBA" id="ARBA00022692"/>
    </source>
</evidence>
<feature type="transmembrane region" description="Helical" evidence="13">
    <location>
        <begin position="98"/>
        <end position="123"/>
    </location>
</feature>
<evidence type="ECO:0000256" key="2">
    <source>
        <dbReference type="ARBA" id="ARBA00004651"/>
    </source>
</evidence>
<organism evidence="14 15">
    <name type="scientific">Hathewaya proteolytica DSM 3090</name>
    <dbReference type="NCBI Taxonomy" id="1121331"/>
    <lineage>
        <taxon>Bacteria</taxon>
        <taxon>Bacillati</taxon>
        <taxon>Bacillota</taxon>
        <taxon>Clostridia</taxon>
        <taxon>Eubacteriales</taxon>
        <taxon>Clostridiaceae</taxon>
        <taxon>Hathewaya</taxon>
    </lineage>
</organism>
<keyword evidence="7" id="KW-1003">Cell membrane</keyword>
<accession>A0A1M6MHI0</accession>
<evidence type="ECO:0000256" key="1">
    <source>
        <dbReference type="ARBA" id="ARBA00003408"/>
    </source>
</evidence>
<dbReference type="InterPro" id="IPR048279">
    <property type="entry name" value="MdtK-like"/>
</dbReference>
<evidence type="ECO:0000313" key="14">
    <source>
        <dbReference type="EMBL" id="SHJ82908.1"/>
    </source>
</evidence>
<dbReference type="InterPro" id="IPR002528">
    <property type="entry name" value="MATE_fam"/>
</dbReference>
<protein>
    <recommendedName>
        <fullName evidence="4">Probable multidrug resistance protein NorM</fullName>
    </recommendedName>
    <alternativeName>
        <fullName evidence="12">Multidrug-efflux transporter</fullName>
    </alternativeName>
</protein>
<evidence type="ECO:0000256" key="3">
    <source>
        <dbReference type="ARBA" id="ARBA00010199"/>
    </source>
</evidence>
<reference evidence="14 15" key="1">
    <citation type="submission" date="2016-11" db="EMBL/GenBank/DDBJ databases">
        <authorList>
            <person name="Jaros S."/>
            <person name="Januszkiewicz K."/>
            <person name="Wedrychowicz H."/>
        </authorList>
    </citation>
    <scope>NUCLEOTIDE SEQUENCE [LARGE SCALE GENOMIC DNA]</scope>
    <source>
        <strain evidence="14 15">DSM 3090</strain>
    </source>
</reference>
<comment type="subcellular location">
    <subcellularLocation>
        <location evidence="2">Cell membrane</location>
        <topology evidence="2">Multi-pass membrane protein</topology>
    </subcellularLocation>
</comment>
<comment type="similarity">
    <text evidence="3">Belongs to the multi antimicrobial extrusion (MATE) (TC 2.A.66.1) family.</text>
</comment>
<evidence type="ECO:0000256" key="4">
    <source>
        <dbReference type="ARBA" id="ARBA00020268"/>
    </source>
</evidence>
<keyword evidence="5" id="KW-0813">Transport</keyword>
<dbReference type="STRING" id="1121331.SAMN02745248_01060"/>
<comment type="function">
    <text evidence="1">Multidrug efflux pump.</text>
</comment>
<dbReference type="GO" id="GO:0005886">
    <property type="term" value="C:plasma membrane"/>
    <property type="evidence" value="ECO:0007669"/>
    <property type="project" value="UniProtKB-SubCell"/>
</dbReference>
<feature type="transmembrane region" description="Helical" evidence="13">
    <location>
        <begin position="316"/>
        <end position="336"/>
    </location>
</feature>
<evidence type="ECO:0000256" key="5">
    <source>
        <dbReference type="ARBA" id="ARBA00022448"/>
    </source>
</evidence>
<evidence type="ECO:0000256" key="11">
    <source>
        <dbReference type="ARBA" id="ARBA00023136"/>
    </source>
</evidence>
<dbReference type="GO" id="GO:0006811">
    <property type="term" value="P:monoatomic ion transport"/>
    <property type="evidence" value="ECO:0007669"/>
    <property type="project" value="UniProtKB-KW"/>
</dbReference>
<keyword evidence="8 13" id="KW-0812">Transmembrane</keyword>
<feature type="transmembrane region" description="Helical" evidence="13">
    <location>
        <begin position="356"/>
        <end position="377"/>
    </location>
</feature>
<sequence length="450" mass="49213">MKTRSLTSGNILKSLVSLALPIMGTSFIQMAYNFTDMIWIGRLGSLAVTAIGTASFFTWFGQSFVIISKIGSEVSIAQHIGANDMDGAKHYVVNGIKFNLLLALLYSIFLISCQNLLIGFFKLNDASVVSMSKTYLVIVALGLIFNFINPMLTGLYTAQGNSSLPFKINTMGLIFNIVFDPVFIFVFKLGVAGAAIATVLAQIVVTILFIYNIKQSGMELFKVNFKERFNGAIIKKICSLGWPVALQNGLFSFFAMVIGRIITGFGDSALAVQQIGSQIESISWMTADGFATAIRTFVAQNFGAKKPDRIEKGYKVAISVALVLGLFASSLLILGAEPIFSLFIQEKDIIPMGVDYLRILGLSQLFMCIEITTAGTFNGLGKTLLPSIISIVLTGARIPFSMLLSKPDMLGLNGVWWVISMSSVVKGIIMVTLFYFMIYRKRRFGIENTL</sequence>
<name>A0A1M6MHI0_9CLOT</name>
<feature type="transmembrane region" description="Helical" evidence="13">
    <location>
        <begin position="416"/>
        <end position="438"/>
    </location>
</feature>
<keyword evidence="15" id="KW-1185">Reference proteome</keyword>
<evidence type="ECO:0000256" key="12">
    <source>
        <dbReference type="ARBA" id="ARBA00031636"/>
    </source>
</evidence>
<dbReference type="EMBL" id="FRAD01000007">
    <property type="protein sequence ID" value="SHJ82908.1"/>
    <property type="molecule type" value="Genomic_DNA"/>
</dbReference>
<dbReference type="PANTHER" id="PTHR43298:SF2">
    <property type="entry name" value="FMN_FAD EXPORTER YEEO-RELATED"/>
    <property type="match status" value="1"/>
</dbReference>
<evidence type="ECO:0000313" key="15">
    <source>
        <dbReference type="Proteomes" id="UP000183952"/>
    </source>
</evidence>
<dbReference type="GO" id="GO:0015297">
    <property type="term" value="F:antiporter activity"/>
    <property type="evidence" value="ECO:0007669"/>
    <property type="project" value="UniProtKB-KW"/>
</dbReference>
<dbReference type="AlphaFoldDB" id="A0A1M6MHI0"/>
<feature type="transmembrane region" description="Helical" evidence="13">
    <location>
        <begin position="12"/>
        <end position="32"/>
    </location>
</feature>
<dbReference type="CDD" id="cd13140">
    <property type="entry name" value="MATE_like_1"/>
    <property type="match status" value="1"/>
</dbReference>
<dbReference type="Pfam" id="PF01554">
    <property type="entry name" value="MatE"/>
    <property type="match status" value="2"/>
</dbReference>
<dbReference type="PIRSF" id="PIRSF006603">
    <property type="entry name" value="DinF"/>
    <property type="match status" value="1"/>
</dbReference>